<accession>A0AAV7UTB1</accession>
<evidence type="ECO:0000313" key="1">
    <source>
        <dbReference type="EMBL" id="KAJ1191606.1"/>
    </source>
</evidence>
<keyword evidence="2" id="KW-1185">Reference proteome</keyword>
<sequence length="113" mass="12434">MQRRLPTPRGAAGSTPLTVTHLRFTLPREQRLSKLGTSHIRGAHAVAVPPPPPPRTGSFSLRRSPFGVALAHMSKKTGLGLACCNQAAVIYTDGRLTDQPWRFIEEKERRKGL</sequence>
<protein>
    <submittedName>
        <fullName evidence="1">Uncharacterized protein</fullName>
    </submittedName>
</protein>
<gene>
    <name evidence="1" type="ORF">NDU88_000922</name>
</gene>
<name>A0AAV7UTB1_PLEWA</name>
<comment type="caution">
    <text evidence="1">The sequence shown here is derived from an EMBL/GenBank/DDBJ whole genome shotgun (WGS) entry which is preliminary data.</text>
</comment>
<dbReference type="Proteomes" id="UP001066276">
    <property type="component" value="Chromosome 2_2"/>
</dbReference>
<dbReference type="AlphaFoldDB" id="A0AAV7UTB1"/>
<evidence type="ECO:0000313" key="2">
    <source>
        <dbReference type="Proteomes" id="UP001066276"/>
    </source>
</evidence>
<reference evidence="1" key="1">
    <citation type="journal article" date="2022" name="bioRxiv">
        <title>Sequencing and chromosome-scale assembly of the giantPleurodeles waltlgenome.</title>
        <authorList>
            <person name="Brown T."/>
            <person name="Elewa A."/>
            <person name="Iarovenko S."/>
            <person name="Subramanian E."/>
            <person name="Araus A.J."/>
            <person name="Petzold A."/>
            <person name="Susuki M."/>
            <person name="Suzuki K.-i.T."/>
            <person name="Hayashi T."/>
            <person name="Toyoda A."/>
            <person name="Oliveira C."/>
            <person name="Osipova E."/>
            <person name="Leigh N.D."/>
            <person name="Simon A."/>
            <person name="Yun M.H."/>
        </authorList>
    </citation>
    <scope>NUCLEOTIDE SEQUENCE</scope>
    <source>
        <strain evidence="1">20211129_DDA</strain>
        <tissue evidence="1">Liver</tissue>
    </source>
</reference>
<proteinExistence type="predicted"/>
<organism evidence="1 2">
    <name type="scientific">Pleurodeles waltl</name>
    <name type="common">Iberian ribbed newt</name>
    <dbReference type="NCBI Taxonomy" id="8319"/>
    <lineage>
        <taxon>Eukaryota</taxon>
        <taxon>Metazoa</taxon>
        <taxon>Chordata</taxon>
        <taxon>Craniata</taxon>
        <taxon>Vertebrata</taxon>
        <taxon>Euteleostomi</taxon>
        <taxon>Amphibia</taxon>
        <taxon>Batrachia</taxon>
        <taxon>Caudata</taxon>
        <taxon>Salamandroidea</taxon>
        <taxon>Salamandridae</taxon>
        <taxon>Pleurodelinae</taxon>
        <taxon>Pleurodeles</taxon>
    </lineage>
</organism>
<dbReference type="EMBL" id="JANPWB010000004">
    <property type="protein sequence ID" value="KAJ1191606.1"/>
    <property type="molecule type" value="Genomic_DNA"/>
</dbReference>